<dbReference type="GeneID" id="25273374"/>
<organism evidence="11 12">
    <name type="scientific">Eimeria acervulina</name>
    <name type="common">Coccidian parasite</name>
    <dbReference type="NCBI Taxonomy" id="5801"/>
    <lineage>
        <taxon>Eukaryota</taxon>
        <taxon>Sar</taxon>
        <taxon>Alveolata</taxon>
        <taxon>Apicomplexa</taxon>
        <taxon>Conoidasida</taxon>
        <taxon>Coccidia</taxon>
        <taxon>Eucoccidiorida</taxon>
        <taxon>Eimeriorina</taxon>
        <taxon>Eimeriidae</taxon>
        <taxon>Eimeria</taxon>
    </lineage>
</organism>
<keyword evidence="12" id="KW-1185">Reference proteome</keyword>
<dbReference type="PANTHER" id="PTHR42769">
    <property type="entry name" value="SUPEROXIDE DISMUTASE"/>
    <property type="match status" value="1"/>
</dbReference>
<reference evidence="11" key="2">
    <citation type="submission" date="2013-10" db="EMBL/GenBank/DDBJ databases">
        <authorList>
            <person name="Aslett M."/>
        </authorList>
    </citation>
    <scope>NUCLEOTIDE SEQUENCE [LARGE SCALE GENOMIC DNA]</scope>
    <source>
        <strain evidence="11">Houghton</strain>
    </source>
</reference>
<dbReference type="VEuPathDB" id="ToxoDB:EAH_00053040"/>
<keyword evidence="4 7" id="KW-0479">Metal-binding</keyword>
<dbReference type="EMBL" id="HG673699">
    <property type="protein sequence ID" value="CDI84493.1"/>
    <property type="molecule type" value="Genomic_DNA"/>
</dbReference>
<evidence type="ECO:0000259" key="9">
    <source>
        <dbReference type="Pfam" id="PF00081"/>
    </source>
</evidence>
<evidence type="ECO:0000256" key="3">
    <source>
        <dbReference type="ARBA" id="ARBA00011738"/>
    </source>
</evidence>
<dbReference type="FunFam" id="3.55.40.20:FF:000004">
    <property type="entry name" value="Superoxide dismutase [Fe]"/>
    <property type="match status" value="1"/>
</dbReference>
<dbReference type="SUPFAM" id="SSF54719">
    <property type="entry name" value="Fe,Mn superoxide dismutase (SOD), C-terminal domain"/>
    <property type="match status" value="1"/>
</dbReference>
<dbReference type="Gene3D" id="3.55.40.20">
    <property type="entry name" value="Iron/manganese superoxide dismutase, C-terminal domain"/>
    <property type="match status" value="1"/>
</dbReference>
<comment type="similarity">
    <text evidence="2 8">Belongs to the iron/manganese superoxide dismutase family.</text>
</comment>
<proteinExistence type="inferred from homology"/>
<feature type="domain" description="Manganese/iron superoxide dismutase N-terminal" evidence="9">
    <location>
        <begin position="3"/>
        <end position="82"/>
    </location>
</feature>
<feature type="binding site" evidence="7">
    <location>
        <position position="74"/>
    </location>
    <ligand>
        <name>Mn(2+)</name>
        <dbReference type="ChEBI" id="CHEBI:29035"/>
    </ligand>
</feature>
<evidence type="ECO:0000256" key="5">
    <source>
        <dbReference type="ARBA" id="ARBA00023002"/>
    </source>
</evidence>
<evidence type="ECO:0000313" key="11">
    <source>
        <dbReference type="EMBL" id="CDI84493.1"/>
    </source>
</evidence>
<dbReference type="EC" id="1.15.1.1" evidence="8"/>
<dbReference type="SUPFAM" id="SSF46609">
    <property type="entry name" value="Fe,Mn superoxide dismutase (SOD), N-terminal domain"/>
    <property type="match status" value="1"/>
</dbReference>
<dbReference type="RefSeq" id="XP_013246546.1">
    <property type="nucleotide sequence ID" value="XM_013391092.1"/>
</dbReference>
<feature type="binding site" evidence="7">
    <location>
        <position position="160"/>
    </location>
    <ligand>
        <name>Mn(2+)</name>
        <dbReference type="ChEBI" id="CHEBI:29035"/>
    </ligand>
</feature>
<dbReference type="GO" id="GO:0004784">
    <property type="term" value="F:superoxide dismutase activity"/>
    <property type="evidence" value="ECO:0007669"/>
    <property type="project" value="UniProtKB-EC"/>
</dbReference>
<evidence type="ECO:0000259" key="10">
    <source>
        <dbReference type="Pfam" id="PF02777"/>
    </source>
</evidence>
<comment type="cofactor">
    <cofactor evidence="1">
        <name>Fe cation</name>
        <dbReference type="ChEBI" id="CHEBI:24875"/>
    </cofactor>
</comment>
<dbReference type="OrthoDB" id="239262at2759"/>
<dbReference type="PIRSF" id="PIRSF000349">
    <property type="entry name" value="SODismutase"/>
    <property type="match status" value="1"/>
</dbReference>
<dbReference type="OMA" id="WAWLNAD"/>
<keyword evidence="6" id="KW-0408">Iron</keyword>
<evidence type="ECO:0000313" key="12">
    <source>
        <dbReference type="Proteomes" id="UP000018050"/>
    </source>
</evidence>
<comment type="subunit">
    <text evidence="3">Homodimer.</text>
</comment>
<dbReference type="InterPro" id="IPR001189">
    <property type="entry name" value="Mn/Fe_SOD"/>
</dbReference>
<dbReference type="Pfam" id="PF00081">
    <property type="entry name" value="Sod_Fe_N"/>
    <property type="match status" value="1"/>
</dbReference>
<evidence type="ECO:0000256" key="4">
    <source>
        <dbReference type="ARBA" id="ARBA00022723"/>
    </source>
</evidence>
<dbReference type="PROSITE" id="PS00088">
    <property type="entry name" value="SOD_MN"/>
    <property type="match status" value="1"/>
</dbReference>
<dbReference type="AlphaFoldDB" id="U6GZ51"/>
<reference evidence="11" key="1">
    <citation type="submission" date="2013-10" db="EMBL/GenBank/DDBJ databases">
        <title>Genomic analysis of the causative agents of coccidiosis in chickens.</title>
        <authorList>
            <person name="Reid A.J."/>
            <person name="Blake D."/>
            <person name="Billington K."/>
            <person name="Browne H."/>
            <person name="Dunn M."/>
            <person name="Hung S."/>
            <person name="Kawahara F."/>
            <person name="Miranda-Saavedra D."/>
            <person name="Mourier T."/>
            <person name="Nagra H."/>
            <person name="Otto T.D."/>
            <person name="Rawlings N."/>
            <person name="Sanchez A."/>
            <person name="Sanders M."/>
            <person name="Subramaniam C."/>
            <person name="Tay Y."/>
            <person name="Dear P."/>
            <person name="Doerig C."/>
            <person name="Gruber A."/>
            <person name="Parkinson J."/>
            <person name="Shirley M."/>
            <person name="Wan K.L."/>
            <person name="Berriman M."/>
            <person name="Tomley F."/>
            <person name="Pain A."/>
        </authorList>
    </citation>
    <scope>NUCLEOTIDE SEQUENCE [LARGE SCALE GENOMIC DNA]</scope>
    <source>
        <strain evidence="11">Houghton</strain>
    </source>
</reference>
<evidence type="ECO:0000256" key="8">
    <source>
        <dbReference type="RuleBase" id="RU000414"/>
    </source>
</evidence>
<comment type="function">
    <text evidence="8">Destroys radicals which are normally produced within the cells and which are toxic to biological systems.</text>
</comment>
<evidence type="ECO:0000256" key="7">
    <source>
        <dbReference type="PIRSR" id="PIRSR000349-1"/>
    </source>
</evidence>
<dbReference type="InterPro" id="IPR036314">
    <property type="entry name" value="SOD_C_sf"/>
</dbReference>
<evidence type="ECO:0000256" key="2">
    <source>
        <dbReference type="ARBA" id="ARBA00008714"/>
    </source>
</evidence>
<dbReference type="GO" id="GO:0046872">
    <property type="term" value="F:metal ion binding"/>
    <property type="evidence" value="ECO:0007669"/>
    <property type="project" value="UniProtKB-KW"/>
</dbReference>
<protein>
    <recommendedName>
        <fullName evidence="8">Superoxide dismutase</fullName>
        <ecNumber evidence="8">1.15.1.1</ecNumber>
    </recommendedName>
</protein>
<dbReference type="Proteomes" id="UP000018050">
    <property type="component" value="Unassembled WGS sequence"/>
</dbReference>
<feature type="domain" description="Manganese/iron superoxide dismutase C-terminal" evidence="10">
    <location>
        <begin position="90"/>
        <end position="192"/>
    </location>
</feature>
<evidence type="ECO:0000256" key="1">
    <source>
        <dbReference type="ARBA" id="ARBA00001962"/>
    </source>
</evidence>
<dbReference type="InterPro" id="IPR019832">
    <property type="entry name" value="Mn/Fe_SOD_C"/>
</dbReference>
<dbReference type="Gene3D" id="1.10.287.990">
    <property type="entry name" value="Fe,Mn superoxide dismutase (SOD) domain"/>
    <property type="match status" value="1"/>
</dbReference>
<feature type="binding site" evidence="7">
    <location>
        <position position="27"/>
    </location>
    <ligand>
        <name>Mn(2+)</name>
        <dbReference type="ChEBI" id="CHEBI:29035"/>
    </ligand>
</feature>
<dbReference type="PANTHER" id="PTHR42769:SF3">
    <property type="entry name" value="SUPEROXIDE DISMUTASE [FE] 2, CHLOROPLASTIC"/>
    <property type="match status" value="1"/>
</dbReference>
<accession>U6GZ51</accession>
<dbReference type="InterPro" id="IPR019831">
    <property type="entry name" value="Mn/Fe_SOD_N"/>
</dbReference>
<name>U6GZ51_EIMAC</name>
<keyword evidence="5 8" id="KW-0560">Oxidoreductase</keyword>
<feature type="binding site" evidence="7">
    <location>
        <position position="164"/>
    </location>
    <ligand>
        <name>Mn(2+)</name>
        <dbReference type="ChEBI" id="CHEBI:29035"/>
    </ligand>
</feature>
<gene>
    <name evidence="11" type="ORF">EAH_00053040</name>
</gene>
<evidence type="ECO:0000256" key="6">
    <source>
        <dbReference type="ARBA" id="ARBA00023004"/>
    </source>
</evidence>
<comment type="catalytic activity">
    <reaction evidence="8">
        <text>2 superoxide + 2 H(+) = H2O2 + O2</text>
        <dbReference type="Rhea" id="RHEA:20696"/>
        <dbReference type="ChEBI" id="CHEBI:15378"/>
        <dbReference type="ChEBI" id="CHEBI:15379"/>
        <dbReference type="ChEBI" id="CHEBI:16240"/>
        <dbReference type="ChEBI" id="CHEBI:18421"/>
        <dbReference type="EC" id="1.15.1.1"/>
    </reaction>
</comment>
<dbReference type="InterPro" id="IPR036324">
    <property type="entry name" value="Mn/Fe_SOD_N_sf"/>
</dbReference>
<dbReference type="InterPro" id="IPR019833">
    <property type="entry name" value="Mn/Fe_SOD_BS"/>
</dbReference>
<sequence length="200" mass="22389">MPFQLPPLPYAKDALEPHISKETLEYHYGKHHATYVNNLNRLTEGKDEASKSLEDLIKTASGGILNNAGQVYNHTFYWNSMKAGGGGSPTGLIAGEIEKSFSSFEAFKEQFSAAAAGHFGSGWVWLCYCGEQKKVVITQTHDGGVPFRDNSKCFPLLACDVWEHAYYIDRRNDRAAYVKAWWSLVNWDFANENLKKAMAA</sequence>
<dbReference type="FunFam" id="1.10.287.990:FF:000002">
    <property type="entry name" value="Superoxide dismutase"/>
    <property type="match status" value="1"/>
</dbReference>
<dbReference type="PRINTS" id="PR01703">
    <property type="entry name" value="MNSODISMTASE"/>
</dbReference>
<dbReference type="Pfam" id="PF02777">
    <property type="entry name" value="Sod_Fe_C"/>
    <property type="match status" value="1"/>
</dbReference>